<accession>A0ABY8E8T5</accession>
<protein>
    <submittedName>
        <fullName evidence="1">FeoB-associated Cys-rich membrane protein</fullName>
    </submittedName>
</protein>
<evidence type="ECO:0000313" key="2">
    <source>
        <dbReference type="Proteomes" id="UP001222800"/>
    </source>
</evidence>
<gene>
    <name evidence="1" type="ORF">P4S50_13055</name>
</gene>
<dbReference type="EMBL" id="CP120733">
    <property type="protein sequence ID" value="WFD09311.1"/>
    <property type="molecule type" value="Genomic_DNA"/>
</dbReference>
<dbReference type="Proteomes" id="UP001222800">
    <property type="component" value="Chromosome"/>
</dbReference>
<evidence type="ECO:0000313" key="1">
    <source>
        <dbReference type="EMBL" id="WFD09311.1"/>
    </source>
</evidence>
<proteinExistence type="predicted"/>
<keyword evidence="2" id="KW-1185">Reference proteome</keyword>
<dbReference type="RefSeq" id="WP_277731236.1">
    <property type="nucleotide sequence ID" value="NZ_CP120733.1"/>
</dbReference>
<name>A0ABY8E8T5_9FIRM</name>
<dbReference type="Pfam" id="PF12669">
    <property type="entry name" value="FeoB_associated"/>
    <property type="match status" value="1"/>
</dbReference>
<reference evidence="1 2" key="1">
    <citation type="submission" date="2023-03" db="EMBL/GenBank/DDBJ databases">
        <title>Complete genome sequence of Tepidibacter sp. SWIR-1, isolated from a deep-sea hydrothermal vent.</title>
        <authorList>
            <person name="Li X."/>
        </authorList>
    </citation>
    <scope>NUCLEOTIDE SEQUENCE [LARGE SCALE GENOMIC DNA]</scope>
    <source>
        <strain evidence="1 2">SWIR-1</strain>
    </source>
</reference>
<organism evidence="1 2">
    <name type="scientific">Tepidibacter hydrothermalis</name>
    <dbReference type="NCBI Taxonomy" id="3036126"/>
    <lineage>
        <taxon>Bacteria</taxon>
        <taxon>Bacillati</taxon>
        <taxon>Bacillota</taxon>
        <taxon>Clostridia</taxon>
        <taxon>Peptostreptococcales</taxon>
        <taxon>Peptostreptococcaceae</taxon>
        <taxon>Tepidibacter</taxon>
    </lineage>
</organism>
<sequence length="47" mass="4925">MMTFVIGGLVIGYGVYALVKTLKKEAKGECVGCSGCMSTSCSSRKDD</sequence>